<dbReference type="AlphaFoldDB" id="A0A7G9Z9S2"/>
<organism evidence="1">
    <name type="scientific">Candidatus Methanophaga sp. ANME-1 ERB7</name>
    <dbReference type="NCBI Taxonomy" id="2759913"/>
    <lineage>
        <taxon>Archaea</taxon>
        <taxon>Methanobacteriati</taxon>
        <taxon>Methanobacteriota</taxon>
        <taxon>Stenosarchaea group</taxon>
        <taxon>Methanomicrobia</taxon>
        <taxon>Candidatus Methanophagales</taxon>
        <taxon>Candidatus Methanophagaceae</taxon>
        <taxon>Candidatus Methanophaga</taxon>
    </lineage>
</organism>
<proteinExistence type="predicted"/>
<evidence type="ECO:0000313" key="1">
    <source>
        <dbReference type="EMBL" id="QNO57006.1"/>
    </source>
</evidence>
<accession>A0A7G9Z9S2</accession>
<dbReference type="EMBL" id="MT631676">
    <property type="protein sequence ID" value="QNO57006.1"/>
    <property type="molecule type" value="Genomic_DNA"/>
</dbReference>
<gene>
    <name evidence="1" type="ORF">PEKJEAHP_00006</name>
</gene>
<protein>
    <submittedName>
        <fullName evidence="1">Uncharacterized protein</fullName>
    </submittedName>
</protein>
<sequence length="29" mass="3195">MLMMCSSINFLRGAEYGKKSEIGDAAEIE</sequence>
<reference evidence="1" key="1">
    <citation type="submission" date="2020-06" db="EMBL/GenBank/DDBJ databases">
        <title>Unique genomic features of the anaerobic methanotrophic archaea.</title>
        <authorList>
            <person name="Chadwick G.L."/>
            <person name="Skennerton C.T."/>
            <person name="Laso-Perez R."/>
            <person name="Leu A.O."/>
            <person name="Speth D.R."/>
            <person name="Yu H."/>
            <person name="Morgan-Lang C."/>
            <person name="Hatzenpichler R."/>
            <person name="Goudeau D."/>
            <person name="Malmstrom R."/>
            <person name="Brazelton W.J."/>
            <person name="Woyke T."/>
            <person name="Hallam S.J."/>
            <person name="Tyson G.W."/>
            <person name="Wegener G."/>
            <person name="Boetius A."/>
            <person name="Orphan V."/>
        </authorList>
    </citation>
    <scope>NUCLEOTIDE SEQUENCE</scope>
</reference>
<name>A0A7G9Z9S2_9EURY</name>